<dbReference type="InterPro" id="IPR036046">
    <property type="entry name" value="Acylphosphatase-like_dom_sf"/>
</dbReference>
<dbReference type="AlphaFoldDB" id="A0A7Y9J5H0"/>
<dbReference type="SMART" id="SM01034">
    <property type="entry name" value="BLUF"/>
    <property type="match status" value="1"/>
</dbReference>
<reference evidence="2 3" key="1">
    <citation type="submission" date="2020-07" db="EMBL/GenBank/DDBJ databases">
        <title>Sequencing the genomes of 1000 actinobacteria strains.</title>
        <authorList>
            <person name="Klenk H.-P."/>
        </authorList>
    </citation>
    <scope>NUCLEOTIDE SEQUENCE [LARGE SCALE GENOMIC DNA]</scope>
    <source>
        <strain evidence="2 3">DSM 45772</strain>
    </source>
</reference>
<organism evidence="2 3">
    <name type="scientific">Actinomycetospora corticicola</name>
    <dbReference type="NCBI Taxonomy" id="663602"/>
    <lineage>
        <taxon>Bacteria</taxon>
        <taxon>Bacillati</taxon>
        <taxon>Actinomycetota</taxon>
        <taxon>Actinomycetes</taxon>
        <taxon>Pseudonocardiales</taxon>
        <taxon>Pseudonocardiaceae</taxon>
        <taxon>Actinomycetospora</taxon>
    </lineage>
</organism>
<proteinExistence type="predicted"/>
<dbReference type="EMBL" id="JACCBN010000001">
    <property type="protein sequence ID" value="NYD35694.1"/>
    <property type="molecule type" value="Genomic_DNA"/>
</dbReference>
<evidence type="ECO:0000259" key="1">
    <source>
        <dbReference type="PROSITE" id="PS50925"/>
    </source>
</evidence>
<keyword evidence="3" id="KW-1185">Reference proteome</keyword>
<dbReference type="GO" id="GO:0071949">
    <property type="term" value="F:FAD binding"/>
    <property type="evidence" value="ECO:0007669"/>
    <property type="project" value="InterPro"/>
</dbReference>
<name>A0A7Y9J5H0_9PSEU</name>
<dbReference type="GO" id="GO:0009882">
    <property type="term" value="F:blue light photoreceptor activity"/>
    <property type="evidence" value="ECO:0007669"/>
    <property type="project" value="InterPro"/>
</dbReference>
<dbReference type="SUPFAM" id="SSF54975">
    <property type="entry name" value="Acylphosphatase/BLUF domain-like"/>
    <property type="match status" value="1"/>
</dbReference>
<dbReference type="RefSeq" id="WP_179793490.1">
    <property type="nucleotide sequence ID" value="NZ_BAABHP010000017.1"/>
</dbReference>
<comment type="caution">
    <text evidence="2">The sequence shown here is derived from an EMBL/GenBank/DDBJ whole genome shotgun (WGS) entry which is preliminary data.</text>
</comment>
<evidence type="ECO:0000313" key="2">
    <source>
        <dbReference type="EMBL" id="NYD35694.1"/>
    </source>
</evidence>
<dbReference type="InterPro" id="IPR007024">
    <property type="entry name" value="BLUF_domain"/>
</dbReference>
<evidence type="ECO:0000313" key="3">
    <source>
        <dbReference type="Proteomes" id="UP000535890"/>
    </source>
</evidence>
<dbReference type="Gene3D" id="3.30.70.100">
    <property type="match status" value="1"/>
</dbReference>
<accession>A0A7Y9J5H0</accession>
<dbReference type="Proteomes" id="UP000535890">
    <property type="component" value="Unassembled WGS sequence"/>
</dbReference>
<dbReference type="PROSITE" id="PS50925">
    <property type="entry name" value="BLUF"/>
    <property type="match status" value="1"/>
</dbReference>
<gene>
    <name evidence="2" type="ORF">BJ983_001796</name>
</gene>
<feature type="domain" description="BLUF" evidence="1">
    <location>
        <begin position="12"/>
        <end position="105"/>
    </location>
</feature>
<protein>
    <recommendedName>
        <fullName evidence="1">BLUF domain-containing protein</fullName>
    </recommendedName>
</protein>
<sequence length="156" mass="17506">MTDTTADLGQQVFRLVYRSRTTMGSENRPAELDEIFEVSRRKNHELGLSGALLVWQDVFVQVLEGEEAKVRDLYATITSDQRHEQVETLDEGVVSARAFGQWAMAHVSDAEGADLPAARGAEAIDSPHAIPRLEDRRQAMLLDLMREYANPEIQPL</sequence>
<dbReference type="Pfam" id="PF04940">
    <property type="entry name" value="BLUF"/>
    <property type="match status" value="1"/>
</dbReference>